<dbReference type="EMBL" id="EU100883">
    <property type="protein sequence ID" value="ABU96849.1"/>
    <property type="molecule type" value="Genomic_DNA"/>
</dbReference>
<reference evidence="1 2" key="1">
    <citation type="journal article" date="2008" name="J. Mol. Biol.">
        <title>Genome comparison and proteomic characterization of Thermus thermophilus bacteriophages P23-45 and P74-26: siphoviruses with triplex-forming sequences and the longest known tails.</title>
        <authorList>
            <person name="Minakhin L."/>
            <person name="Goel M."/>
            <person name="Berdygulova Z."/>
            <person name="Ramanculov E."/>
            <person name="Florens L."/>
            <person name="Glazko G."/>
            <person name="Karamychev V.N."/>
            <person name="Slesarev A.I."/>
            <person name="Kozyavkin S.A."/>
            <person name="Khromov I."/>
            <person name="Ackermann H.W."/>
            <person name="Washburn M."/>
            <person name="Mushegian A."/>
            <person name="Severinov K."/>
        </authorList>
    </citation>
    <scope>NUCLEOTIDE SEQUENCE</scope>
</reference>
<name>A7XX37_BP234</name>
<accession>A7XX37</accession>
<proteinExistence type="predicted"/>
<dbReference type="KEGG" id="vg:5600433"/>
<evidence type="ECO:0000313" key="2">
    <source>
        <dbReference type="Proteomes" id="UP000001132"/>
    </source>
</evidence>
<dbReference type="RefSeq" id="YP_001467869.1">
    <property type="nucleotide sequence ID" value="NC_009803.1"/>
</dbReference>
<dbReference type="GeneID" id="5600433"/>
<organismHost>
    <name type="scientific">Thermus thermophilus</name>
    <dbReference type="NCBI Taxonomy" id="274"/>
</organismHost>
<protein>
    <submittedName>
        <fullName evidence="1">Uncharacterized protein</fullName>
    </submittedName>
</protein>
<dbReference type="Proteomes" id="UP000001132">
    <property type="component" value="Segment"/>
</dbReference>
<gene>
    <name evidence="1" type="ORF">P23p16</name>
</gene>
<organism evidence="1 2">
    <name type="scientific">Thermus virus P23-45</name>
    <name type="common">Thermus thermophilus phage P23-45</name>
    <dbReference type="NCBI Taxonomy" id="2914006"/>
    <lineage>
        <taxon>Viruses</taxon>
        <taxon>Duplodnaviria</taxon>
        <taxon>Heunggongvirae</taxon>
        <taxon>Uroviricota</taxon>
        <taxon>Caudoviricetes</taxon>
        <taxon>Oshimavirus</taxon>
        <taxon>Oshimavirus P2345</taxon>
    </lineage>
</organism>
<sequence length="146" mass="16917">MANKRYYILSSFSYDGKEYRFKITNDKEELLSAAKTLLSAIRPFFPIKRGRVGLYKEQVKAIKNLESKLDELGIVPDYHVLPTRHEFQKDGTTLVYFSVSGLLVDVLKDEGTFLFNGYSEELAREEQQIQKEIYNFAVSLGEGWFK</sequence>
<evidence type="ECO:0000313" key="1">
    <source>
        <dbReference type="EMBL" id="ABU96849.1"/>
    </source>
</evidence>
<keyword evidence="2" id="KW-1185">Reference proteome</keyword>